<dbReference type="eggNOG" id="COG2197">
    <property type="taxonomic scope" value="Bacteria"/>
</dbReference>
<accession>I4F0F3</accession>
<dbReference type="Proteomes" id="UP000006461">
    <property type="component" value="Chromosome"/>
</dbReference>
<keyword evidence="2" id="KW-1185">Reference proteome</keyword>
<dbReference type="KEGG" id="mmar:MODMU_3706"/>
<organism evidence="1 2">
    <name type="scientific">Modestobacter italicus (strain DSM 44449 / CECT 9708 / BC 501)</name>
    <dbReference type="NCBI Taxonomy" id="2732864"/>
    <lineage>
        <taxon>Bacteria</taxon>
        <taxon>Bacillati</taxon>
        <taxon>Actinomycetota</taxon>
        <taxon>Actinomycetes</taxon>
        <taxon>Geodermatophilales</taxon>
        <taxon>Geodermatophilaceae</taxon>
        <taxon>Modestobacter</taxon>
    </lineage>
</organism>
<evidence type="ECO:0000313" key="1">
    <source>
        <dbReference type="EMBL" id="CCH89116.1"/>
    </source>
</evidence>
<dbReference type="AlphaFoldDB" id="I4F0F3"/>
<dbReference type="EMBL" id="FO203431">
    <property type="protein sequence ID" value="CCH89116.1"/>
    <property type="molecule type" value="Genomic_DNA"/>
</dbReference>
<proteinExistence type="predicted"/>
<sequence>MSRTCSSFGRPVDQDGAWRRDAVPSAHLPAEQPLAQEQAARRANSVVLRVTRSCTHAGRHEHGTRAAYVKDRCRCPACTAANTAASRHVSRQRAYGRWQPFIEVGPVREHLTALRRAGLGVERIALLADVSVSHVRDLARPRIDGSPAQRIRPATAARLLSIDVRDADHAPGSRIDAPGTRRRLQALVATGWSVELLAARLRRRPSSLRRTMTSPTVTARTAQDVEALYEQLSAIPPPHGTAEECALVLMTRAAAAAQGWQPPLAWDDIDADPMPAEVHSAPPFHYLDEIAIERAVAGDGVGFDDLTGAERDRVVDDLTARGRSIRDIAAQLSTTKRTISRHRKVTGRASAPASISDPDHRAAVFPTV</sequence>
<dbReference type="STRING" id="477641.MODMU_3706"/>
<reference evidence="1 2" key="1">
    <citation type="journal article" date="2012" name="J. Bacteriol.">
        <title>Genome Sequence of Radiation-Resistant Modestobacter marinus Strain BC501, a Representative Actinobacterium That Thrives on Calcareous Stone Surfaces.</title>
        <authorList>
            <person name="Normand P."/>
            <person name="Gury J."/>
            <person name="Pujic P."/>
            <person name="Chouaia B."/>
            <person name="Crotti E."/>
            <person name="Brusetti L."/>
            <person name="Daffonchio D."/>
            <person name="Vacherie B."/>
            <person name="Barbe V."/>
            <person name="Medigue C."/>
            <person name="Calteau A."/>
            <person name="Ghodhbane-Gtari F."/>
            <person name="Essoussi I."/>
            <person name="Nouioui I."/>
            <person name="Abbassi-Ghozzi I."/>
            <person name="Gtari M."/>
        </authorList>
    </citation>
    <scope>NUCLEOTIDE SEQUENCE [LARGE SCALE GENOMIC DNA]</scope>
    <source>
        <strain evidence="2">BC 501</strain>
    </source>
</reference>
<dbReference type="OMA" id="NPRHRTE"/>
<gene>
    <name evidence="1" type="ordered locus">MODMU_3706</name>
</gene>
<evidence type="ECO:0000313" key="2">
    <source>
        <dbReference type="Proteomes" id="UP000006461"/>
    </source>
</evidence>
<dbReference type="HOGENOM" id="CLU_068865_0_0_11"/>
<name>I4F0F3_MODI5</name>
<protein>
    <submittedName>
        <fullName evidence="1">Uncharacterized protein</fullName>
    </submittedName>
</protein>
<dbReference type="OrthoDB" id="4551696at2"/>